<evidence type="ECO:0000313" key="3">
    <source>
        <dbReference type="Proteomes" id="UP000192491"/>
    </source>
</evidence>
<dbReference type="PANTHER" id="PTHR30595">
    <property type="entry name" value="GLPR-RELATED TRANSCRIPTIONAL REPRESSOR"/>
    <property type="match status" value="1"/>
</dbReference>
<dbReference type="PANTHER" id="PTHR30595:SF6">
    <property type="entry name" value="SCHLAFEN ALBA-2 DOMAIN-CONTAINING PROTEIN"/>
    <property type="match status" value="1"/>
</dbReference>
<dbReference type="GO" id="GO:0004386">
    <property type="term" value="F:helicase activity"/>
    <property type="evidence" value="ECO:0007669"/>
    <property type="project" value="UniProtKB-KW"/>
</dbReference>
<keyword evidence="2" id="KW-0067">ATP-binding</keyword>
<name>A0A1Y1Q746_9GAMM</name>
<keyword evidence="2" id="KW-0347">Helicase</keyword>
<dbReference type="Proteomes" id="UP000192491">
    <property type="component" value="Unassembled WGS sequence"/>
</dbReference>
<sequence length="393" mass="43416">MEITALQAIIDRGEDGQHQFKSDVTNVNALAAEMVAFSNGIGGMILIGIKDDGSFAGLTREDMGRLNQLVANAASQSVRPPVNPQTENITTTGGLVMAIQIPQGISKPYMDNNGLIWIKSGADKRKVTAREEIQRMYQAAGLLHGDEIPAKGLTVKDLDKDYFASFLQKHLNTVVDELEIPLPTLLENMNLMRDGVFNVAGALLFVRNPSFHLPTFIIKAIAFPGTDLNATTYLDSQDMSGKMLDVFQQAIGFIMRNLHHVQAGQSVNSLGELEIPRIVFEELITNALLHRDYFVSATIRLFIFKDRIEIISPGHLPNNLTITKIKLGNSNIRNPILVSFASRMLPYRGLGSGIVRALTAYPDIEFVDDRDNNLFKAIIQRPPFPPLSQPIQP</sequence>
<comment type="caution">
    <text evidence="2">The sequence shown here is derived from an EMBL/GenBank/DDBJ whole genome shotgun (WGS) entry which is preliminary data.</text>
</comment>
<evidence type="ECO:0000313" key="2">
    <source>
        <dbReference type="EMBL" id="OQW98169.1"/>
    </source>
</evidence>
<dbReference type="Pfam" id="PF13749">
    <property type="entry name" value="HATPase_c_4"/>
    <property type="match status" value="1"/>
</dbReference>
<dbReference type="InterPro" id="IPR038475">
    <property type="entry name" value="RecG_C_sf"/>
</dbReference>
<reference evidence="2 3" key="1">
    <citation type="submission" date="2017-01" db="EMBL/GenBank/DDBJ databases">
        <title>Novel large sulfur bacteria in the metagenomes of groundwater-fed chemosynthetic microbial mats in the Lake Huron basin.</title>
        <authorList>
            <person name="Sharrar A.M."/>
            <person name="Flood B.E."/>
            <person name="Bailey J.V."/>
            <person name="Jones D.S."/>
            <person name="Biddanda B."/>
            <person name="Ruberg S.A."/>
            <person name="Marcus D.N."/>
            <person name="Dick G.J."/>
        </authorList>
    </citation>
    <scope>NUCLEOTIDE SEQUENCE [LARGE SCALE GENOMIC DNA]</scope>
    <source>
        <strain evidence="2">A8</strain>
    </source>
</reference>
<keyword evidence="2" id="KW-0378">Hydrolase</keyword>
<protein>
    <submittedName>
        <fullName evidence="2">ATP-dependent DNA helicase RecG</fullName>
    </submittedName>
</protein>
<dbReference type="InterPro" id="IPR038461">
    <property type="entry name" value="Schlafen_AlbA_2_dom_sf"/>
</dbReference>
<gene>
    <name evidence="2" type="ORF">BWK73_53160</name>
</gene>
<dbReference type="Gene3D" id="3.30.565.60">
    <property type="match status" value="1"/>
</dbReference>
<organism evidence="2 3">
    <name type="scientific">Thiothrix lacustris</name>
    <dbReference type="NCBI Taxonomy" id="525917"/>
    <lineage>
        <taxon>Bacteria</taxon>
        <taxon>Pseudomonadati</taxon>
        <taxon>Pseudomonadota</taxon>
        <taxon>Gammaproteobacteria</taxon>
        <taxon>Thiotrichales</taxon>
        <taxon>Thiotrichaceae</taxon>
        <taxon>Thiothrix</taxon>
    </lineage>
</organism>
<evidence type="ECO:0000259" key="1">
    <source>
        <dbReference type="Pfam" id="PF04326"/>
    </source>
</evidence>
<dbReference type="EMBL" id="MTEJ01000771">
    <property type="protein sequence ID" value="OQW98169.1"/>
    <property type="molecule type" value="Genomic_DNA"/>
</dbReference>
<dbReference type="AlphaFoldDB" id="A0A1Y1Q746"/>
<keyword evidence="2" id="KW-0547">Nucleotide-binding</keyword>
<accession>A0A1Y1Q746</accession>
<dbReference type="Gene3D" id="3.30.950.30">
    <property type="entry name" value="Schlafen, AAA domain"/>
    <property type="match status" value="1"/>
</dbReference>
<feature type="domain" description="Schlafen AlbA-2" evidence="1">
    <location>
        <begin position="14"/>
        <end position="127"/>
    </location>
</feature>
<proteinExistence type="predicted"/>
<dbReference type="InterPro" id="IPR007421">
    <property type="entry name" value="Schlafen_AlbA_2_dom"/>
</dbReference>
<dbReference type="Pfam" id="PF04326">
    <property type="entry name" value="SLFN_AlbA_2"/>
    <property type="match status" value="1"/>
</dbReference>